<dbReference type="PANTHER" id="PTHR45566">
    <property type="entry name" value="HTH-TYPE TRANSCRIPTIONAL REGULATOR YHJB-RELATED"/>
    <property type="match status" value="1"/>
</dbReference>
<feature type="domain" description="Response regulatory" evidence="4">
    <location>
        <begin position="3"/>
        <end position="120"/>
    </location>
</feature>
<keyword evidence="1 5" id="KW-0238">DNA-binding</keyword>
<dbReference type="RefSeq" id="WP_128965030.1">
    <property type="nucleotide sequence ID" value="NZ_BMHC01000027.1"/>
</dbReference>
<dbReference type="OrthoDB" id="9805444at2"/>
<dbReference type="InterPro" id="IPR051015">
    <property type="entry name" value="EvgA-like"/>
</dbReference>
<dbReference type="Gene3D" id="1.10.10.10">
    <property type="entry name" value="Winged helix-like DNA-binding domain superfamily/Winged helix DNA-binding domain"/>
    <property type="match status" value="1"/>
</dbReference>
<reference evidence="5" key="1">
    <citation type="journal article" date="2014" name="Int. J. Syst. Evol. Microbiol.">
        <title>Complete genome sequence of Corynebacterium casei LMG S-19264T (=DSM 44701T), isolated from a smear-ripened cheese.</title>
        <authorList>
            <consortium name="US DOE Joint Genome Institute (JGI-PGF)"/>
            <person name="Walter F."/>
            <person name="Albersmeier A."/>
            <person name="Kalinowski J."/>
            <person name="Ruckert C."/>
        </authorList>
    </citation>
    <scope>NUCLEOTIDE SEQUENCE</scope>
    <source>
        <strain evidence="5">CGMCC 1.15034</strain>
    </source>
</reference>
<dbReference type="Proteomes" id="UP000625079">
    <property type="component" value="Unassembled WGS sequence"/>
</dbReference>
<sequence>MRTMLFVDDHPIYREGLKRALFELVHDLDVVVASGTQEALQLVDARADIDLILADYRLADGDGISILRTVAPSHCDVGLGILCADVTSDLIARVKKLGGVACLSKNRDVTQLASAIETLFAGGMVFDEKEFTSARDGSLSIRRQEIVLLAAGGYLDKEISERLNISESTVRNHWQHIFAQLGASNRTEAVFKATRLGLI</sequence>
<gene>
    <name evidence="5" type="ORF">GCM10010987_71650</name>
    <name evidence="6" type="ORF">XH86_12220</name>
</gene>
<dbReference type="PROSITE" id="PS50043">
    <property type="entry name" value="HTH_LUXR_2"/>
    <property type="match status" value="1"/>
</dbReference>
<dbReference type="GO" id="GO:0000160">
    <property type="term" value="P:phosphorelay signal transduction system"/>
    <property type="evidence" value="ECO:0007669"/>
    <property type="project" value="InterPro"/>
</dbReference>
<evidence type="ECO:0000259" key="4">
    <source>
        <dbReference type="PROSITE" id="PS50110"/>
    </source>
</evidence>
<dbReference type="SUPFAM" id="SSF52172">
    <property type="entry name" value="CheY-like"/>
    <property type="match status" value="1"/>
</dbReference>
<dbReference type="EMBL" id="CP030057">
    <property type="protein sequence ID" value="QOZ59409.1"/>
    <property type="molecule type" value="Genomic_DNA"/>
</dbReference>
<dbReference type="PANTHER" id="PTHR45566:SF1">
    <property type="entry name" value="HTH-TYPE TRANSCRIPTIONAL REGULATOR YHJB-RELATED"/>
    <property type="match status" value="1"/>
</dbReference>
<proteinExistence type="predicted"/>
<dbReference type="InterPro" id="IPR036388">
    <property type="entry name" value="WH-like_DNA-bd_sf"/>
</dbReference>
<dbReference type="Proteomes" id="UP000593880">
    <property type="component" value="Chromosome"/>
</dbReference>
<dbReference type="InterPro" id="IPR000792">
    <property type="entry name" value="Tscrpt_reg_LuxR_C"/>
</dbReference>
<dbReference type="SMART" id="SM00448">
    <property type="entry name" value="REC"/>
    <property type="match status" value="1"/>
</dbReference>
<evidence type="ECO:0000313" key="6">
    <source>
        <dbReference type="EMBL" id="QOZ59409.1"/>
    </source>
</evidence>
<dbReference type="Gene3D" id="3.40.50.2300">
    <property type="match status" value="1"/>
</dbReference>
<protein>
    <submittedName>
        <fullName evidence="5">DNA-binding response regulator</fullName>
    </submittedName>
</protein>
<accession>A0A410V3V3</accession>
<organism evidence="5 8">
    <name type="scientific">Bradyrhizobium guangdongense</name>
    <dbReference type="NCBI Taxonomy" id="1325090"/>
    <lineage>
        <taxon>Bacteria</taxon>
        <taxon>Pseudomonadati</taxon>
        <taxon>Pseudomonadota</taxon>
        <taxon>Alphaproteobacteria</taxon>
        <taxon>Hyphomicrobiales</taxon>
        <taxon>Nitrobacteraceae</taxon>
        <taxon>Bradyrhizobium</taxon>
    </lineage>
</organism>
<dbReference type="SMART" id="SM00421">
    <property type="entry name" value="HTH_LUXR"/>
    <property type="match status" value="1"/>
</dbReference>
<keyword evidence="7" id="KW-1185">Reference proteome</keyword>
<reference evidence="6 7" key="2">
    <citation type="submission" date="2018-06" db="EMBL/GenBank/DDBJ databases">
        <title>Comparative genomics of rhizobia nodulating Arachis hypogaea in China.</title>
        <authorList>
            <person name="Li Y."/>
        </authorList>
    </citation>
    <scope>NUCLEOTIDE SEQUENCE [LARGE SCALE GENOMIC DNA]</scope>
    <source>
        <strain evidence="6 7">CCBAU 51658</strain>
    </source>
</reference>
<dbReference type="EMBL" id="BMHC01000027">
    <property type="protein sequence ID" value="GGI32888.1"/>
    <property type="molecule type" value="Genomic_DNA"/>
</dbReference>
<dbReference type="InterPro" id="IPR016032">
    <property type="entry name" value="Sig_transdc_resp-reg_C-effctor"/>
</dbReference>
<dbReference type="InterPro" id="IPR011006">
    <property type="entry name" value="CheY-like_superfamily"/>
</dbReference>
<dbReference type="PRINTS" id="PR00038">
    <property type="entry name" value="HTHLUXR"/>
</dbReference>
<dbReference type="AlphaFoldDB" id="A0A410V3V3"/>
<dbReference type="GO" id="GO:0006355">
    <property type="term" value="P:regulation of DNA-templated transcription"/>
    <property type="evidence" value="ECO:0007669"/>
    <property type="project" value="InterPro"/>
</dbReference>
<dbReference type="InterPro" id="IPR001789">
    <property type="entry name" value="Sig_transdc_resp-reg_receiver"/>
</dbReference>
<evidence type="ECO:0000256" key="1">
    <source>
        <dbReference type="ARBA" id="ARBA00023125"/>
    </source>
</evidence>
<dbReference type="Pfam" id="PF00072">
    <property type="entry name" value="Response_reg"/>
    <property type="match status" value="1"/>
</dbReference>
<feature type="modified residue" description="4-aspartylphosphate" evidence="2">
    <location>
        <position position="55"/>
    </location>
</feature>
<evidence type="ECO:0000259" key="3">
    <source>
        <dbReference type="PROSITE" id="PS50043"/>
    </source>
</evidence>
<feature type="domain" description="HTH luxR-type" evidence="3">
    <location>
        <begin position="132"/>
        <end position="197"/>
    </location>
</feature>
<evidence type="ECO:0000313" key="7">
    <source>
        <dbReference type="Proteomes" id="UP000593880"/>
    </source>
</evidence>
<dbReference type="Pfam" id="PF00196">
    <property type="entry name" value="GerE"/>
    <property type="match status" value="1"/>
</dbReference>
<dbReference type="CDD" id="cd06170">
    <property type="entry name" value="LuxR_C_like"/>
    <property type="match status" value="1"/>
</dbReference>
<evidence type="ECO:0000313" key="8">
    <source>
        <dbReference type="Proteomes" id="UP000625079"/>
    </source>
</evidence>
<evidence type="ECO:0000256" key="2">
    <source>
        <dbReference type="PROSITE-ProRule" id="PRU00169"/>
    </source>
</evidence>
<dbReference type="PROSITE" id="PS50110">
    <property type="entry name" value="RESPONSE_REGULATORY"/>
    <property type="match status" value="1"/>
</dbReference>
<keyword evidence="2" id="KW-0597">Phosphoprotein</keyword>
<reference evidence="5" key="3">
    <citation type="submission" date="2022-12" db="EMBL/GenBank/DDBJ databases">
        <authorList>
            <person name="Sun Q."/>
            <person name="Zhou Y."/>
        </authorList>
    </citation>
    <scope>NUCLEOTIDE SEQUENCE</scope>
    <source>
        <strain evidence="5">CGMCC 1.15034</strain>
    </source>
</reference>
<evidence type="ECO:0000313" key="5">
    <source>
        <dbReference type="EMBL" id="GGI32888.1"/>
    </source>
</evidence>
<dbReference type="GO" id="GO:0003677">
    <property type="term" value="F:DNA binding"/>
    <property type="evidence" value="ECO:0007669"/>
    <property type="project" value="UniProtKB-KW"/>
</dbReference>
<name>A0A410V3V3_9BRAD</name>
<dbReference type="SUPFAM" id="SSF46894">
    <property type="entry name" value="C-terminal effector domain of the bipartite response regulators"/>
    <property type="match status" value="1"/>
</dbReference>